<organism evidence="1 2">
    <name type="scientific">Sinomicrobium pectinilyticum</name>
    <dbReference type="NCBI Taxonomy" id="1084421"/>
    <lineage>
        <taxon>Bacteria</taxon>
        <taxon>Pseudomonadati</taxon>
        <taxon>Bacteroidota</taxon>
        <taxon>Flavobacteriia</taxon>
        <taxon>Flavobacteriales</taxon>
        <taxon>Flavobacteriaceae</taxon>
        <taxon>Sinomicrobium</taxon>
    </lineage>
</organism>
<evidence type="ECO:0000313" key="2">
    <source>
        <dbReference type="Proteomes" id="UP000267469"/>
    </source>
</evidence>
<dbReference type="AlphaFoldDB" id="A0A3N0CZ84"/>
<sequence length="76" mass="8635">MPTISRSKFQSTIDVMSNLENILQEPLENYQIEKSKSFAGNALAHKFRHDYPAAIEKPHSELLIAVLNRKTLSLIP</sequence>
<proteinExistence type="predicted"/>
<keyword evidence="2" id="KW-1185">Reference proteome</keyword>
<dbReference type="EMBL" id="RJTM01000189">
    <property type="protein sequence ID" value="RNL68641.1"/>
    <property type="molecule type" value="Genomic_DNA"/>
</dbReference>
<evidence type="ECO:0000313" key="1">
    <source>
        <dbReference type="EMBL" id="RNL68641.1"/>
    </source>
</evidence>
<dbReference type="Proteomes" id="UP000267469">
    <property type="component" value="Unassembled WGS sequence"/>
</dbReference>
<protein>
    <submittedName>
        <fullName evidence="1">Uncharacterized protein</fullName>
    </submittedName>
</protein>
<name>A0A3N0CZ84_SINP1</name>
<gene>
    <name evidence="1" type="ORF">ED312_23005</name>
</gene>
<accession>A0A3N0CZ84</accession>
<reference evidence="1 2" key="1">
    <citation type="submission" date="2018-10" db="EMBL/GenBank/DDBJ databases">
        <title>Sinomicrobium pectinilyticum sp. nov., a pectinase-producing bacterium isolated from alkaline and saline soil, and emended description of the genus Sinomicrobium.</title>
        <authorList>
            <person name="Cheng B."/>
            <person name="Li C."/>
            <person name="Lai Q."/>
            <person name="Du M."/>
            <person name="Shao Z."/>
            <person name="Xu P."/>
            <person name="Yang C."/>
        </authorList>
    </citation>
    <scope>NUCLEOTIDE SEQUENCE [LARGE SCALE GENOMIC DNA]</scope>
    <source>
        <strain evidence="1 2">5DNS001</strain>
    </source>
</reference>
<comment type="caution">
    <text evidence="1">The sequence shown here is derived from an EMBL/GenBank/DDBJ whole genome shotgun (WGS) entry which is preliminary data.</text>
</comment>